<dbReference type="RefSeq" id="XP_037892518.1">
    <property type="nucleotide sequence ID" value="XM_038036590.1"/>
</dbReference>
<keyword evidence="1" id="KW-0175">Coiled coil</keyword>
<proteinExistence type="predicted"/>
<organism evidence="2 3">
    <name type="scientific">Glossina fuscipes</name>
    <dbReference type="NCBI Taxonomy" id="7396"/>
    <lineage>
        <taxon>Eukaryota</taxon>
        <taxon>Metazoa</taxon>
        <taxon>Ecdysozoa</taxon>
        <taxon>Arthropoda</taxon>
        <taxon>Hexapoda</taxon>
        <taxon>Insecta</taxon>
        <taxon>Pterygota</taxon>
        <taxon>Neoptera</taxon>
        <taxon>Endopterygota</taxon>
        <taxon>Diptera</taxon>
        <taxon>Brachycera</taxon>
        <taxon>Muscomorpha</taxon>
        <taxon>Hippoboscoidea</taxon>
        <taxon>Glossinidae</taxon>
        <taxon>Glossina</taxon>
    </lineage>
</organism>
<feature type="coiled-coil region" evidence="1">
    <location>
        <begin position="40"/>
        <end position="67"/>
    </location>
</feature>
<name>A0A9C6DV64_9MUSC</name>
<reference evidence="3" key="1">
    <citation type="submission" date="2025-08" db="UniProtKB">
        <authorList>
            <consortium name="RefSeq"/>
        </authorList>
    </citation>
    <scope>IDENTIFICATION</scope>
    <source>
        <tissue evidence="3">Whole body pupa</tissue>
    </source>
</reference>
<sequence>MDELDANDVSLLKAVKLLRWITEQRVNKSAVEELKKEKKIHEIFHENEKFKKNIEKFKQQLKSQRINLRWKLATEESVIKSHEQNMALTKALTDQRIKEEMLTLQLMKSVD</sequence>
<dbReference type="GeneID" id="119639292"/>
<dbReference type="KEGG" id="gfs:119639292"/>
<evidence type="ECO:0000313" key="2">
    <source>
        <dbReference type="Proteomes" id="UP000092443"/>
    </source>
</evidence>
<protein>
    <submittedName>
        <fullName evidence="3">Uncharacterized protein LOC119639292</fullName>
    </submittedName>
</protein>
<evidence type="ECO:0000256" key="1">
    <source>
        <dbReference type="SAM" id="Coils"/>
    </source>
</evidence>
<keyword evidence="2" id="KW-1185">Reference proteome</keyword>
<accession>A0A9C6DV64</accession>
<dbReference type="Proteomes" id="UP000092443">
    <property type="component" value="Unplaced"/>
</dbReference>
<gene>
    <name evidence="3" type="primary">LOC119639292</name>
</gene>
<evidence type="ECO:0000313" key="3">
    <source>
        <dbReference type="RefSeq" id="XP_037892518.1"/>
    </source>
</evidence>
<dbReference type="AlphaFoldDB" id="A0A9C6DV64"/>